<dbReference type="EMBL" id="CM044701">
    <property type="protein sequence ID" value="KAI5683811.1"/>
    <property type="molecule type" value="Genomic_DNA"/>
</dbReference>
<keyword evidence="2" id="KW-1185">Reference proteome</keyword>
<comment type="caution">
    <text evidence="1">The sequence shown here is derived from an EMBL/GenBank/DDBJ whole genome shotgun (WGS) entry which is preliminary data.</text>
</comment>
<reference evidence="2" key="1">
    <citation type="journal article" date="2023" name="Nat. Plants">
        <title>Single-cell RNA sequencing provides a high-resolution roadmap for understanding the multicellular compartmentation of specialized metabolism.</title>
        <authorList>
            <person name="Sun S."/>
            <person name="Shen X."/>
            <person name="Li Y."/>
            <person name="Li Y."/>
            <person name="Wang S."/>
            <person name="Li R."/>
            <person name="Zhang H."/>
            <person name="Shen G."/>
            <person name="Guo B."/>
            <person name="Wei J."/>
            <person name="Xu J."/>
            <person name="St-Pierre B."/>
            <person name="Chen S."/>
            <person name="Sun C."/>
        </authorList>
    </citation>
    <scope>NUCLEOTIDE SEQUENCE [LARGE SCALE GENOMIC DNA]</scope>
</reference>
<name>A0ACC0CFS9_CATRO</name>
<evidence type="ECO:0000313" key="2">
    <source>
        <dbReference type="Proteomes" id="UP001060085"/>
    </source>
</evidence>
<dbReference type="Proteomes" id="UP001060085">
    <property type="component" value="Linkage Group LG01"/>
</dbReference>
<gene>
    <name evidence="1" type="ORF">M9H77_05039</name>
</gene>
<proteinExistence type="predicted"/>
<accession>A0ACC0CFS9</accession>
<organism evidence="1 2">
    <name type="scientific">Catharanthus roseus</name>
    <name type="common">Madagascar periwinkle</name>
    <name type="synonym">Vinca rosea</name>
    <dbReference type="NCBI Taxonomy" id="4058"/>
    <lineage>
        <taxon>Eukaryota</taxon>
        <taxon>Viridiplantae</taxon>
        <taxon>Streptophyta</taxon>
        <taxon>Embryophyta</taxon>
        <taxon>Tracheophyta</taxon>
        <taxon>Spermatophyta</taxon>
        <taxon>Magnoliopsida</taxon>
        <taxon>eudicotyledons</taxon>
        <taxon>Gunneridae</taxon>
        <taxon>Pentapetalae</taxon>
        <taxon>asterids</taxon>
        <taxon>lamiids</taxon>
        <taxon>Gentianales</taxon>
        <taxon>Apocynaceae</taxon>
        <taxon>Rauvolfioideae</taxon>
        <taxon>Vinceae</taxon>
        <taxon>Catharanthinae</taxon>
        <taxon>Catharanthus</taxon>
    </lineage>
</organism>
<evidence type="ECO:0000313" key="1">
    <source>
        <dbReference type="EMBL" id="KAI5683811.1"/>
    </source>
</evidence>
<protein>
    <submittedName>
        <fullName evidence="1">Uncharacterized protein</fullName>
    </submittedName>
</protein>
<sequence>MEDEDAANLESFLQWATELGISDSNPSTTLSEEESRRSSCLGHSLVIAHFPDAGGRGLAAARDIRKGELILIVPKGVLMTSESFMMKDSKLSGSIKRHSTLSSTQILSVALLNEVNKGKSSWWYLYLKQLPRSYDILAGFNQFEIQALQMDDAIWVAERAAVKAKLEWEKATKLMVELNFKPALLTLPAWLWASATISTRTMHIPWDDAGCLCPVGDFFNYAAPGDESCDFKTLGNCPEQIELLDGRAERLVDAGYDGYRDAYCFYARRSYKEKEQVLLSYGMYTNLELLEHYGFLLNENPNDKAFIPLEGDMYSLCPWPQELLYINQHGKPSFALLSTLRLWATPPNRRRSVGHIAYSGEQVSAENEITVMAWIVKKCCDILENLNTTPQEDKLLLRTIDKIQHFLPVETEKLPPTCISELRTFSESNGVTDLENFPKICMSRKARKAIFRWRLAINWRYDYKRRLMNCISYCNQIIDDIRCEHGSTM</sequence>